<dbReference type="Gene3D" id="3.40.50.720">
    <property type="entry name" value="NAD(P)-binding Rossmann-like Domain"/>
    <property type="match status" value="1"/>
</dbReference>
<evidence type="ECO:0000313" key="5">
    <source>
        <dbReference type="Proteomes" id="UP000524535"/>
    </source>
</evidence>
<evidence type="ECO:0000313" key="1">
    <source>
        <dbReference type="EMBL" id="MBB4349387.1"/>
    </source>
</evidence>
<dbReference type="Proteomes" id="UP000576087">
    <property type="component" value="Unassembled WGS sequence"/>
</dbReference>
<evidence type="ECO:0000313" key="4">
    <source>
        <dbReference type="Proteomes" id="UP000520770"/>
    </source>
</evidence>
<gene>
    <name evidence="2" type="ORF">GGE31_002904</name>
    <name evidence="1" type="ORF">GGE33_003149</name>
    <name evidence="3" type="ORF">GGE35_002845</name>
</gene>
<dbReference type="SUPFAM" id="SSF51735">
    <property type="entry name" value="NAD(P)-binding Rossmann-fold domains"/>
    <property type="match status" value="1"/>
</dbReference>
<proteinExistence type="predicted"/>
<accession>A0A7W6S8W7</accession>
<dbReference type="EMBL" id="JACIGW010000003">
    <property type="protein sequence ID" value="MBB4349387.1"/>
    <property type="molecule type" value="Genomic_DNA"/>
</dbReference>
<dbReference type="EMBL" id="JACIGY010000003">
    <property type="protein sequence ID" value="MBB4412391.1"/>
    <property type="molecule type" value="Genomic_DNA"/>
</dbReference>
<sequence>MGKIILITQANDRRGALIASEVSGNETVVYAGMPDRHGANLDKALEMEQYAEATDLDLRPIVLDLATRRHASEVIRKIVDDHGRIDVIVHRSNGKLASKQPAPGNFEEFENELQDAESVRDLLFPTLCHQKYGLLIWIAGDQVVMDAIAAEYAAELEIHGVETTIITPPNVPSRIAALDIAGSPELVGDMSGDIELAEAISRIINLPDGRRPKQIDFEMASLLFE</sequence>
<dbReference type="InterPro" id="IPR036291">
    <property type="entry name" value="NAD(P)-bd_dom_sf"/>
</dbReference>
<name>A0A7W6S8W7_9HYPH</name>
<evidence type="ECO:0000313" key="6">
    <source>
        <dbReference type="Proteomes" id="UP000576087"/>
    </source>
</evidence>
<evidence type="ECO:0000313" key="3">
    <source>
        <dbReference type="EMBL" id="MBB4447023.1"/>
    </source>
</evidence>
<dbReference type="Proteomes" id="UP000520770">
    <property type="component" value="Unassembled WGS sequence"/>
</dbReference>
<dbReference type="RefSeq" id="WP_183824549.1">
    <property type="nucleotide sequence ID" value="NZ_JACIGW010000003.1"/>
</dbReference>
<dbReference type="Proteomes" id="UP000524535">
    <property type="component" value="Unassembled WGS sequence"/>
</dbReference>
<keyword evidence="5" id="KW-1185">Reference proteome</keyword>
<evidence type="ECO:0000313" key="2">
    <source>
        <dbReference type="EMBL" id="MBB4412391.1"/>
    </source>
</evidence>
<dbReference type="AlphaFoldDB" id="A0A7W6S8W7"/>
<protein>
    <submittedName>
        <fullName evidence="1">Uncharacterized protein</fullName>
    </submittedName>
</protein>
<comment type="caution">
    <text evidence="1">The sequence shown here is derived from an EMBL/GenBank/DDBJ whole genome shotgun (WGS) entry which is preliminary data.</text>
</comment>
<organism evidence="1 4">
    <name type="scientific">Aliirhizobium cellulosilyticum</name>
    <dbReference type="NCBI Taxonomy" id="393664"/>
    <lineage>
        <taxon>Bacteria</taxon>
        <taxon>Pseudomonadati</taxon>
        <taxon>Pseudomonadota</taxon>
        <taxon>Alphaproteobacteria</taxon>
        <taxon>Hyphomicrobiales</taxon>
        <taxon>Rhizobiaceae</taxon>
        <taxon>Aliirhizobium</taxon>
    </lineage>
</organism>
<dbReference type="EMBL" id="JACIHM010000003">
    <property type="protein sequence ID" value="MBB4447023.1"/>
    <property type="molecule type" value="Genomic_DNA"/>
</dbReference>
<reference evidence="4 5" key="1">
    <citation type="submission" date="2020-08" db="EMBL/GenBank/DDBJ databases">
        <title>Genomic Encyclopedia of Type Strains, Phase IV (KMG-V): Genome sequencing to study the core and pangenomes of soil and plant-associated prokaryotes.</title>
        <authorList>
            <person name="Whitman W."/>
        </authorList>
    </citation>
    <scope>NUCLEOTIDE SEQUENCE [LARGE SCALE GENOMIC DNA]</scope>
    <source>
        <strain evidence="2 5">SEMIA 444</strain>
        <strain evidence="1 4">SEMIA 448</strain>
        <strain evidence="3 6">SEMIA 452</strain>
    </source>
</reference>